<protein>
    <submittedName>
        <fullName evidence="1">Uncharacterized protein</fullName>
    </submittedName>
</protein>
<proteinExistence type="predicted"/>
<reference evidence="1" key="1">
    <citation type="journal article" date="2021" name="Front. Microbiol.">
        <title>Comprehensive Comparative Genomics and Phenotyping of Methylobacterium Species.</title>
        <authorList>
            <person name="Alessa O."/>
            <person name="Ogura Y."/>
            <person name="Fujitani Y."/>
            <person name="Takami H."/>
            <person name="Hayashi T."/>
            <person name="Sahin N."/>
            <person name="Tani A."/>
        </authorList>
    </citation>
    <scope>NUCLEOTIDE SEQUENCE</scope>
    <source>
        <strain evidence="1">DSM 23632</strain>
    </source>
</reference>
<evidence type="ECO:0000313" key="2">
    <source>
        <dbReference type="Proteomes" id="UP001055057"/>
    </source>
</evidence>
<evidence type="ECO:0000313" key="1">
    <source>
        <dbReference type="EMBL" id="GJE61216.1"/>
    </source>
</evidence>
<name>A0ABQ4U185_9HYPH</name>
<accession>A0ABQ4U185</accession>
<reference evidence="1" key="2">
    <citation type="submission" date="2021-08" db="EMBL/GenBank/DDBJ databases">
        <authorList>
            <person name="Tani A."/>
            <person name="Ola A."/>
            <person name="Ogura Y."/>
            <person name="Katsura K."/>
            <person name="Hayashi T."/>
        </authorList>
    </citation>
    <scope>NUCLEOTIDE SEQUENCE</scope>
    <source>
        <strain evidence="1">DSM 23632</strain>
    </source>
</reference>
<keyword evidence="2" id="KW-1185">Reference proteome</keyword>
<organism evidence="1 2">
    <name type="scientific">Methylobacterium trifolii</name>
    <dbReference type="NCBI Taxonomy" id="1003092"/>
    <lineage>
        <taxon>Bacteria</taxon>
        <taxon>Pseudomonadati</taxon>
        <taxon>Pseudomonadota</taxon>
        <taxon>Alphaproteobacteria</taxon>
        <taxon>Hyphomicrobiales</taxon>
        <taxon>Methylobacteriaceae</taxon>
        <taxon>Methylobacterium</taxon>
    </lineage>
</organism>
<sequence length="142" mass="15656">MSGGPSFDDVYDTNSYGLFTLSWDGEAFTFKLKVKAHETISVWAKREGKKFVINFGAGDEEYDEGVLPNPIKKLIESKGGGPGGNAVKLPPRKVCLNSSGKPRSYGEYASIWKSRWEAGDKTLEKPLPRALFEQIAAFYASL</sequence>
<gene>
    <name evidence="1" type="ORF">MPOCJGCO_3337</name>
</gene>
<comment type="caution">
    <text evidence="1">The sequence shown here is derived from an EMBL/GenBank/DDBJ whole genome shotgun (WGS) entry which is preliminary data.</text>
</comment>
<dbReference type="Proteomes" id="UP001055057">
    <property type="component" value="Unassembled WGS sequence"/>
</dbReference>
<dbReference type="RefSeq" id="WP_238183784.1">
    <property type="nucleotide sequence ID" value="NZ_BPRB01000196.1"/>
</dbReference>
<dbReference type="EMBL" id="BPRB01000196">
    <property type="protein sequence ID" value="GJE61216.1"/>
    <property type="molecule type" value="Genomic_DNA"/>
</dbReference>